<comment type="caution">
    <text evidence="2">The sequence shown here is derived from an EMBL/GenBank/DDBJ whole genome shotgun (WGS) entry which is preliminary data.</text>
</comment>
<proteinExistence type="predicted"/>
<accession>A0A090MHJ3</accession>
<dbReference type="AlphaFoldDB" id="A0A090MHJ3"/>
<dbReference type="EMBL" id="CBMI010003003">
    <property type="protein sequence ID" value="CEG05135.1"/>
    <property type="molecule type" value="Genomic_DNA"/>
</dbReference>
<name>A0A090MHJ3_9HYPO</name>
<evidence type="ECO:0000256" key="1">
    <source>
        <dbReference type="SAM" id="MobiDB-lite"/>
    </source>
</evidence>
<sequence>MSGIKIWHRICIVCKHDDVVQYTQLPTPPPENDKGEKDKGENEKDAAVVHTNCPDPSLNDTNAAYQCRSCRSAMALEGHKLQLKMMEERSQEKKKRLSFETARFLPDCDGCETYGRGACNEGVTLALEPHAEDSMRTAASAIKAAKEGAWVFVEDDVNRALKGFQRVQ</sequence>
<reference evidence="2" key="1">
    <citation type="submission" date="2013-05" db="EMBL/GenBank/DDBJ databases">
        <title>Draft genome sequences of six wheat associated Fusarium spp. isolates.</title>
        <authorList>
            <person name="Moolhuijzen P.M."/>
            <person name="Manners J.M."/>
            <person name="Wilcox S."/>
            <person name="Bellgard M.I."/>
            <person name="Gardiner D.M."/>
        </authorList>
    </citation>
    <scope>NUCLEOTIDE SEQUENCE</scope>
    <source>
        <strain evidence="2">CS3069</strain>
    </source>
</reference>
<evidence type="ECO:0000313" key="2">
    <source>
        <dbReference type="EMBL" id="CEG05135.1"/>
    </source>
</evidence>
<protein>
    <submittedName>
        <fullName evidence="2">WGS project CBMI000000000 data, contig CS3069_c003005</fullName>
    </submittedName>
</protein>
<feature type="region of interest" description="Disordered" evidence="1">
    <location>
        <begin position="22"/>
        <end position="44"/>
    </location>
</feature>
<organism evidence="2">
    <name type="scientific">Fusarium clavum</name>
    <dbReference type="NCBI Taxonomy" id="2594811"/>
    <lineage>
        <taxon>Eukaryota</taxon>
        <taxon>Fungi</taxon>
        <taxon>Dikarya</taxon>
        <taxon>Ascomycota</taxon>
        <taxon>Pezizomycotina</taxon>
        <taxon>Sordariomycetes</taxon>
        <taxon>Hypocreomycetidae</taxon>
        <taxon>Hypocreales</taxon>
        <taxon>Nectriaceae</taxon>
        <taxon>Fusarium</taxon>
        <taxon>Fusarium incarnatum-equiseti species complex</taxon>
    </lineage>
</organism>
<gene>
    <name evidence="2" type="ORF">BN850_0095460</name>
</gene>
<feature type="compositionally biased region" description="Basic and acidic residues" evidence="1">
    <location>
        <begin position="31"/>
        <end position="44"/>
    </location>
</feature>